<name>A0A401T9Z4_CHIPU</name>
<feature type="non-terminal residue" evidence="1">
    <location>
        <position position="32"/>
    </location>
</feature>
<comment type="caution">
    <text evidence="1">The sequence shown here is derived from an EMBL/GenBank/DDBJ whole genome shotgun (WGS) entry which is preliminary data.</text>
</comment>
<keyword evidence="2" id="KW-1185">Reference proteome</keyword>
<evidence type="ECO:0000313" key="2">
    <source>
        <dbReference type="Proteomes" id="UP000287033"/>
    </source>
</evidence>
<dbReference type="Proteomes" id="UP000287033">
    <property type="component" value="Unassembled WGS sequence"/>
</dbReference>
<reference evidence="1 2" key="1">
    <citation type="journal article" date="2018" name="Nat. Ecol. Evol.">
        <title>Shark genomes provide insights into elasmobranch evolution and the origin of vertebrates.</title>
        <authorList>
            <person name="Hara Y"/>
            <person name="Yamaguchi K"/>
            <person name="Onimaru K"/>
            <person name="Kadota M"/>
            <person name="Koyanagi M"/>
            <person name="Keeley SD"/>
            <person name="Tatsumi K"/>
            <person name="Tanaka K"/>
            <person name="Motone F"/>
            <person name="Kageyama Y"/>
            <person name="Nozu R"/>
            <person name="Adachi N"/>
            <person name="Nishimura O"/>
            <person name="Nakagawa R"/>
            <person name="Tanegashima C"/>
            <person name="Kiyatake I"/>
            <person name="Matsumoto R"/>
            <person name="Murakumo K"/>
            <person name="Nishida K"/>
            <person name="Terakita A"/>
            <person name="Kuratani S"/>
            <person name="Sato K"/>
            <person name="Hyodo S Kuraku.S."/>
        </authorList>
    </citation>
    <scope>NUCLEOTIDE SEQUENCE [LARGE SCALE GENOMIC DNA]</scope>
</reference>
<evidence type="ECO:0000313" key="1">
    <source>
        <dbReference type="EMBL" id="GCC39470.1"/>
    </source>
</evidence>
<sequence>MVSVAVSEFSQNPEHIFLDASELLLKYADNIL</sequence>
<proteinExistence type="predicted"/>
<organism evidence="1 2">
    <name type="scientific">Chiloscyllium punctatum</name>
    <name type="common">Brownbanded bambooshark</name>
    <name type="synonym">Hemiscyllium punctatum</name>
    <dbReference type="NCBI Taxonomy" id="137246"/>
    <lineage>
        <taxon>Eukaryota</taxon>
        <taxon>Metazoa</taxon>
        <taxon>Chordata</taxon>
        <taxon>Craniata</taxon>
        <taxon>Vertebrata</taxon>
        <taxon>Chondrichthyes</taxon>
        <taxon>Elasmobranchii</taxon>
        <taxon>Galeomorphii</taxon>
        <taxon>Galeoidea</taxon>
        <taxon>Orectolobiformes</taxon>
        <taxon>Hemiscylliidae</taxon>
        <taxon>Chiloscyllium</taxon>
    </lineage>
</organism>
<accession>A0A401T9Z4</accession>
<protein>
    <submittedName>
        <fullName evidence="1">Uncharacterized protein</fullName>
    </submittedName>
</protein>
<gene>
    <name evidence="1" type="ORF">chiPu_0023826</name>
</gene>
<dbReference type="AlphaFoldDB" id="A0A401T9Z4"/>
<dbReference type="EMBL" id="BEZZ01027567">
    <property type="protein sequence ID" value="GCC39470.1"/>
    <property type="molecule type" value="Genomic_DNA"/>
</dbReference>